<evidence type="ECO:0000259" key="3">
    <source>
        <dbReference type="Pfam" id="PF00294"/>
    </source>
</evidence>
<evidence type="ECO:0000313" key="4">
    <source>
        <dbReference type="EMBL" id="QCI67286.1"/>
    </source>
</evidence>
<dbReference type="PANTHER" id="PTHR10584">
    <property type="entry name" value="SUGAR KINASE"/>
    <property type="match status" value="1"/>
</dbReference>
<dbReference type="Gene3D" id="3.40.1190.20">
    <property type="match status" value="1"/>
</dbReference>
<accession>A0A4D7BD34</accession>
<evidence type="ECO:0000256" key="1">
    <source>
        <dbReference type="ARBA" id="ARBA00022679"/>
    </source>
</evidence>
<dbReference type="InterPro" id="IPR011611">
    <property type="entry name" value="PfkB_dom"/>
</dbReference>
<dbReference type="AlphaFoldDB" id="A0A4D7BD34"/>
<dbReference type="EMBL" id="CP039690">
    <property type="protein sequence ID" value="QCI67286.1"/>
    <property type="molecule type" value="Genomic_DNA"/>
</dbReference>
<dbReference type="Proteomes" id="UP000298781">
    <property type="component" value="Chromosome"/>
</dbReference>
<feature type="domain" description="Carbohydrate kinase PfkB" evidence="3">
    <location>
        <begin position="7"/>
        <end position="290"/>
    </location>
</feature>
<evidence type="ECO:0000313" key="5">
    <source>
        <dbReference type="Proteomes" id="UP000298781"/>
    </source>
</evidence>
<keyword evidence="1" id="KW-0808">Transferase</keyword>
<evidence type="ECO:0000256" key="2">
    <source>
        <dbReference type="ARBA" id="ARBA00022777"/>
    </source>
</evidence>
<dbReference type="RefSeq" id="WP_136962718.1">
    <property type="nucleotide sequence ID" value="NZ_CP039690.1"/>
</dbReference>
<dbReference type="PANTHER" id="PTHR10584:SF157">
    <property type="entry name" value="SULFOFRUCTOSE KINASE"/>
    <property type="match status" value="1"/>
</dbReference>
<dbReference type="InterPro" id="IPR029056">
    <property type="entry name" value="Ribokinase-like"/>
</dbReference>
<protein>
    <submittedName>
        <fullName evidence="4">Ribokinase</fullName>
    </submittedName>
</protein>
<dbReference type="OrthoDB" id="9795789at2"/>
<keyword evidence="5" id="KW-1185">Reference proteome</keyword>
<organism evidence="4 5">
    <name type="scientific">Phreatobacter stygius</name>
    <dbReference type="NCBI Taxonomy" id="1940610"/>
    <lineage>
        <taxon>Bacteria</taxon>
        <taxon>Pseudomonadati</taxon>
        <taxon>Pseudomonadota</taxon>
        <taxon>Alphaproteobacteria</taxon>
        <taxon>Hyphomicrobiales</taxon>
        <taxon>Phreatobacteraceae</taxon>
        <taxon>Phreatobacter</taxon>
    </lineage>
</organism>
<dbReference type="Pfam" id="PF00294">
    <property type="entry name" value="PfkB"/>
    <property type="match status" value="1"/>
</dbReference>
<sequence>MDRSGKRVIAVGIAVMDKIFGIDEMPSEATKVFARSYHEIGGGPAATGAVTAARLGAKVELWARVGDDPVGRRIVEEIGEWGVEPVIRHAREGRSGVSAIAIDGKGERLIFAFADPKLDSDPSWLPLERLGEADAVLSDLRWPRAAELVLREARRLGVPSVLDADLTTDDIARSLVPLADYAVFSAPALSRLTGEAEPLAGLKAAQLLCPGHVGVTVGAGGYRWLEAGVIRHEPGFSVEAIDTLGAGDVFHGAFALAIAEGRDVAGAARFANAASALKCTRSGGRAGIPTRAEVDRLLLQTEVL</sequence>
<name>A0A4D7BD34_9HYPH</name>
<gene>
    <name evidence="4" type="ORF">E8M01_25495</name>
</gene>
<dbReference type="GO" id="GO:0005829">
    <property type="term" value="C:cytosol"/>
    <property type="evidence" value="ECO:0007669"/>
    <property type="project" value="TreeGrafter"/>
</dbReference>
<dbReference type="PROSITE" id="PS00584">
    <property type="entry name" value="PFKB_KINASES_2"/>
    <property type="match status" value="1"/>
</dbReference>
<dbReference type="InterPro" id="IPR002173">
    <property type="entry name" value="Carboh/pur_kinase_PfkB_CS"/>
</dbReference>
<proteinExistence type="predicted"/>
<keyword evidence="2 4" id="KW-0418">Kinase</keyword>
<dbReference type="KEGG" id="pstg:E8M01_25495"/>
<dbReference type="GO" id="GO:0016301">
    <property type="term" value="F:kinase activity"/>
    <property type="evidence" value="ECO:0007669"/>
    <property type="project" value="UniProtKB-KW"/>
</dbReference>
<dbReference type="SUPFAM" id="SSF53613">
    <property type="entry name" value="Ribokinase-like"/>
    <property type="match status" value="1"/>
</dbReference>
<reference evidence="4 5" key="1">
    <citation type="submission" date="2019-04" db="EMBL/GenBank/DDBJ databases">
        <title>Phreatobacter aquaticus sp. nov.</title>
        <authorList>
            <person name="Choi A."/>
        </authorList>
    </citation>
    <scope>NUCLEOTIDE SEQUENCE [LARGE SCALE GENOMIC DNA]</scope>
    <source>
        <strain evidence="4 5">KCTC 52518</strain>
    </source>
</reference>